<evidence type="ECO:0000256" key="3">
    <source>
        <dbReference type="ARBA" id="ARBA00022989"/>
    </source>
</evidence>
<dbReference type="SUPFAM" id="SSF103473">
    <property type="entry name" value="MFS general substrate transporter"/>
    <property type="match status" value="1"/>
</dbReference>
<feature type="compositionally biased region" description="Polar residues" evidence="5">
    <location>
        <begin position="1"/>
        <end position="13"/>
    </location>
</feature>
<dbReference type="InterPro" id="IPR011701">
    <property type="entry name" value="MFS"/>
</dbReference>
<organism evidence="8 9">
    <name type="scientific">Peltaster fructicola</name>
    <dbReference type="NCBI Taxonomy" id="286661"/>
    <lineage>
        <taxon>Eukaryota</taxon>
        <taxon>Fungi</taxon>
        <taxon>Dikarya</taxon>
        <taxon>Ascomycota</taxon>
        <taxon>Pezizomycotina</taxon>
        <taxon>Dothideomycetes</taxon>
        <taxon>Dothideomycetes incertae sedis</taxon>
        <taxon>Peltaster</taxon>
    </lineage>
</organism>
<evidence type="ECO:0000259" key="7">
    <source>
        <dbReference type="PROSITE" id="PS50850"/>
    </source>
</evidence>
<dbReference type="Proteomes" id="UP000503462">
    <property type="component" value="Chromosome 4"/>
</dbReference>
<evidence type="ECO:0000256" key="1">
    <source>
        <dbReference type="ARBA" id="ARBA00004141"/>
    </source>
</evidence>
<dbReference type="InterPro" id="IPR020846">
    <property type="entry name" value="MFS_dom"/>
</dbReference>
<name>A0A6H0Y0N2_9PEZI</name>
<dbReference type="CDD" id="cd17323">
    <property type="entry name" value="MFS_Tpo1_MDR_like"/>
    <property type="match status" value="1"/>
</dbReference>
<keyword evidence="9" id="KW-1185">Reference proteome</keyword>
<keyword evidence="2 6" id="KW-0812">Transmembrane</keyword>
<feature type="transmembrane region" description="Helical" evidence="6">
    <location>
        <begin position="350"/>
        <end position="368"/>
    </location>
</feature>
<dbReference type="Gene3D" id="1.20.1250.20">
    <property type="entry name" value="MFS general substrate transporter like domains"/>
    <property type="match status" value="1"/>
</dbReference>
<evidence type="ECO:0000256" key="5">
    <source>
        <dbReference type="SAM" id="MobiDB-lite"/>
    </source>
</evidence>
<dbReference type="EMBL" id="CP051142">
    <property type="protein sequence ID" value="QIX00429.1"/>
    <property type="molecule type" value="Genomic_DNA"/>
</dbReference>
<evidence type="ECO:0000256" key="6">
    <source>
        <dbReference type="SAM" id="Phobius"/>
    </source>
</evidence>
<dbReference type="Pfam" id="PF07690">
    <property type="entry name" value="MFS_1"/>
    <property type="match status" value="1"/>
</dbReference>
<gene>
    <name evidence="8" type="ORF">AMS68_005946</name>
</gene>
<proteinExistence type="predicted"/>
<feature type="transmembrane region" description="Helical" evidence="6">
    <location>
        <begin position="441"/>
        <end position="461"/>
    </location>
</feature>
<dbReference type="GO" id="GO:0000297">
    <property type="term" value="F:spermine transmembrane transporter activity"/>
    <property type="evidence" value="ECO:0007669"/>
    <property type="project" value="TreeGrafter"/>
</dbReference>
<feature type="transmembrane region" description="Helical" evidence="6">
    <location>
        <begin position="132"/>
        <end position="152"/>
    </location>
</feature>
<dbReference type="GO" id="GO:0005886">
    <property type="term" value="C:plasma membrane"/>
    <property type="evidence" value="ECO:0007669"/>
    <property type="project" value="TreeGrafter"/>
</dbReference>
<keyword evidence="3 6" id="KW-1133">Transmembrane helix</keyword>
<reference evidence="8 9" key="1">
    <citation type="journal article" date="2016" name="Sci. Rep.">
        <title>Peltaster fructicola genome reveals evolution from an invasive phytopathogen to an ectophytic parasite.</title>
        <authorList>
            <person name="Xu C."/>
            <person name="Chen H."/>
            <person name="Gleason M.L."/>
            <person name="Xu J.R."/>
            <person name="Liu H."/>
            <person name="Zhang R."/>
            <person name="Sun G."/>
        </authorList>
    </citation>
    <scope>NUCLEOTIDE SEQUENCE [LARGE SCALE GENOMIC DNA]</scope>
    <source>
        <strain evidence="8 9">LNHT1506</strain>
    </source>
</reference>
<evidence type="ECO:0000313" key="9">
    <source>
        <dbReference type="Proteomes" id="UP000503462"/>
    </source>
</evidence>
<feature type="domain" description="Major facilitator superfamily (MFS) profile" evidence="7">
    <location>
        <begin position="37"/>
        <end position="477"/>
    </location>
</feature>
<evidence type="ECO:0000256" key="2">
    <source>
        <dbReference type="ARBA" id="ARBA00022692"/>
    </source>
</evidence>
<feature type="transmembrane region" description="Helical" evidence="6">
    <location>
        <begin position="191"/>
        <end position="209"/>
    </location>
</feature>
<sequence>MTEPQVLSSTSIQAIDWDGPNDPENPRNFSSRRRLLSVLAVTGLAFVSTFAASVYSPGIDEVASTYGTTVELATLPLSIFNLGLAFGPLIGAPLSETFGRKVVFLVTSPIFALFTLGAAFSTSLTSLTICRFFAAVFASPAVSNASASITDYTAGQHRALSLSFYYSIPTTGALLGPLVGGFVVLGKGWRWTQYVTIFFVVAFFIPVIFTRESYKKRLLEQRAKRRGIARPASAKKSLPQLIHHFLIVLFLRPVHMLLTEPIVTLVCVYSGFLFGLLYTFVISSPWVFAKYYNFDITGQSLIFLSPVIGTASTPIPLFLIDRFITQPQCKHFEAEAPGTQFPPERRLSPALIGSIALPITLFIFAWTVRPEIHWIVPLVFQGLAMQCSVMIYAPTNMFMIDSYGPLYGASASGAAMLSRYLLSAAFPLFTLQMYRALGVGWATTLLAFCTLAMAPIPWLFYRYGSRLRAKSKYETSS</sequence>
<feature type="transmembrane region" description="Helical" evidence="6">
    <location>
        <begin position="374"/>
        <end position="394"/>
    </location>
</feature>
<feature type="transmembrane region" description="Helical" evidence="6">
    <location>
        <begin position="164"/>
        <end position="185"/>
    </location>
</feature>
<evidence type="ECO:0000256" key="4">
    <source>
        <dbReference type="ARBA" id="ARBA00023136"/>
    </source>
</evidence>
<dbReference type="AlphaFoldDB" id="A0A6H0Y0N2"/>
<comment type="subcellular location">
    <subcellularLocation>
        <location evidence="1">Membrane</location>
        <topology evidence="1">Multi-pass membrane protein</topology>
    </subcellularLocation>
</comment>
<feature type="region of interest" description="Disordered" evidence="5">
    <location>
        <begin position="1"/>
        <end position="26"/>
    </location>
</feature>
<keyword evidence="4 6" id="KW-0472">Membrane</keyword>
<dbReference type="PROSITE" id="PS50850">
    <property type="entry name" value="MFS"/>
    <property type="match status" value="1"/>
</dbReference>
<dbReference type="OrthoDB" id="3936150at2759"/>
<evidence type="ECO:0000313" key="8">
    <source>
        <dbReference type="EMBL" id="QIX00429.1"/>
    </source>
</evidence>
<feature type="transmembrane region" description="Helical" evidence="6">
    <location>
        <begin position="406"/>
        <end position="429"/>
    </location>
</feature>
<protein>
    <recommendedName>
        <fullName evidence="7">Major facilitator superfamily (MFS) profile domain-containing protein</fullName>
    </recommendedName>
</protein>
<dbReference type="PANTHER" id="PTHR23502">
    <property type="entry name" value="MAJOR FACILITATOR SUPERFAMILY"/>
    <property type="match status" value="1"/>
</dbReference>
<feature type="transmembrane region" description="Helical" evidence="6">
    <location>
        <begin position="301"/>
        <end position="320"/>
    </location>
</feature>
<feature type="transmembrane region" description="Helical" evidence="6">
    <location>
        <begin position="102"/>
        <end position="120"/>
    </location>
</feature>
<dbReference type="GO" id="GO:0015606">
    <property type="term" value="F:spermidine transmembrane transporter activity"/>
    <property type="evidence" value="ECO:0007669"/>
    <property type="project" value="TreeGrafter"/>
</dbReference>
<accession>A0A6H0Y0N2</accession>
<feature type="transmembrane region" description="Helical" evidence="6">
    <location>
        <begin position="35"/>
        <end position="55"/>
    </location>
</feature>
<dbReference type="InterPro" id="IPR036259">
    <property type="entry name" value="MFS_trans_sf"/>
</dbReference>
<dbReference type="PANTHER" id="PTHR23502:SF38">
    <property type="entry name" value="POLYAMINE TRANSPORTER 4"/>
    <property type="match status" value="1"/>
</dbReference>
<feature type="transmembrane region" description="Helical" evidence="6">
    <location>
        <begin position="262"/>
        <end position="281"/>
    </location>
</feature>
<feature type="transmembrane region" description="Helical" evidence="6">
    <location>
        <begin position="75"/>
        <end position="95"/>
    </location>
</feature>